<name>A0AAN2WI59_LISMN</name>
<organism evidence="1 2">
    <name type="scientific">Listeria monocytogenes</name>
    <dbReference type="NCBI Taxonomy" id="1639"/>
    <lineage>
        <taxon>Bacteria</taxon>
        <taxon>Bacillati</taxon>
        <taxon>Bacillota</taxon>
        <taxon>Bacilli</taxon>
        <taxon>Bacillales</taxon>
        <taxon>Listeriaceae</taxon>
        <taxon>Listeria</taxon>
    </lineage>
</organism>
<protein>
    <submittedName>
        <fullName evidence="1">Uncharacterized protein</fullName>
    </submittedName>
</protein>
<sequence length="201" mass="23946">MSIEIIESPYMLKRTCKAGEYSSTTTLKTLPKYQKELQIIKRKYEKLKLTIINNIYDLVSLVNFDSYGKKLIKLKRSVQQDKIINLNFDFMNDIDKKLSQRLHKLFVLKLKETELKKKMELLWENNKTECTKSLQSELKNNHDFFNGLLLATDFSLFKNIERYIEFDATNNSNKVMRHTEETIKNYYNRMIKKPSPFSSFT</sequence>
<dbReference type="AlphaFoldDB" id="A0AAN2WI59"/>
<comment type="caution">
    <text evidence="1">The sequence shown here is derived from an EMBL/GenBank/DDBJ whole genome shotgun (WGS) entry which is preliminary data.</text>
</comment>
<reference evidence="1 2" key="1">
    <citation type="submission" date="2018-06" db="EMBL/GenBank/DDBJ databases">
        <authorList>
            <consortium name="PulseNet: The National Subtyping Network for Foodborne Disease Surveillance"/>
            <person name="Tarr C.L."/>
            <person name="Trees E."/>
            <person name="Katz L.S."/>
            <person name="Carleton-Romer H.A."/>
            <person name="Stroika S."/>
            <person name="Kucerova Z."/>
            <person name="Roache K.F."/>
            <person name="Sabol A.L."/>
            <person name="Besser J."/>
            <person name="Gerner-Smidt P."/>
        </authorList>
    </citation>
    <scope>NUCLEOTIDE SEQUENCE [LARGE SCALE GENOMIC DNA]</scope>
    <source>
        <strain evidence="1 2">PNUSAL000134</strain>
    </source>
</reference>
<dbReference type="Proteomes" id="UP000336166">
    <property type="component" value="Unassembled WGS sequence"/>
</dbReference>
<feature type="non-terminal residue" evidence="1">
    <location>
        <position position="201"/>
    </location>
</feature>
<evidence type="ECO:0000313" key="2">
    <source>
        <dbReference type="Proteomes" id="UP000336166"/>
    </source>
</evidence>
<proteinExistence type="predicted"/>
<gene>
    <name evidence="1" type="ORF">Y261_15145</name>
</gene>
<evidence type="ECO:0000313" key="1">
    <source>
        <dbReference type="EMBL" id="EAE2355671.1"/>
    </source>
</evidence>
<accession>A0AAN2WI59</accession>
<dbReference type="EMBL" id="AAAREG010000035">
    <property type="protein sequence ID" value="EAE2355671.1"/>
    <property type="molecule type" value="Genomic_DNA"/>
</dbReference>